<name>A0A7J5Y8H7_DISMA</name>
<evidence type="ECO:0000256" key="3">
    <source>
        <dbReference type="ARBA" id="ARBA00022989"/>
    </source>
</evidence>
<evidence type="ECO:0000313" key="6">
    <source>
        <dbReference type="EMBL" id="KAF3845695.1"/>
    </source>
</evidence>
<dbReference type="InterPro" id="IPR053081">
    <property type="entry name" value="SIM_Modulators"/>
</dbReference>
<dbReference type="EMBL" id="JAAKFY010000014">
    <property type="protein sequence ID" value="KAF3845695.1"/>
    <property type="molecule type" value="Genomic_DNA"/>
</dbReference>
<gene>
    <name evidence="6" type="ORF">F7725_002773</name>
</gene>
<dbReference type="Proteomes" id="UP000518266">
    <property type="component" value="Unassembled WGS sequence"/>
</dbReference>
<evidence type="ECO:0000256" key="2">
    <source>
        <dbReference type="ARBA" id="ARBA00022692"/>
    </source>
</evidence>
<dbReference type="Pfam" id="PF15831">
    <property type="entry name" value="SMIM5_18_22"/>
    <property type="match status" value="1"/>
</dbReference>
<keyword evidence="3 5" id="KW-1133">Transmembrane helix</keyword>
<protein>
    <recommendedName>
        <fullName evidence="8">Small integral membrane protein 22</fullName>
    </recommendedName>
</protein>
<dbReference type="GO" id="GO:0016020">
    <property type="term" value="C:membrane"/>
    <property type="evidence" value="ECO:0007669"/>
    <property type="project" value="UniProtKB-SubCell"/>
</dbReference>
<comment type="subcellular location">
    <subcellularLocation>
        <location evidence="1">Membrane</location>
        <topology evidence="1">Single-pass membrane protein</topology>
    </subcellularLocation>
</comment>
<evidence type="ECO:0008006" key="8">
    <source>
        <dbReference type="Google" id="ProtNLM"/>
    </source>
</evidence>
<dbReference type="PANTHER" id="PTHR36982">
    <property type="entry name" value="CLCA DOMAIN-CONTAINING PROTEIN"/>
    <property type="match status" value="1"/>
</dbReference>
<dbReference type="PANTHER" id="PTHR36982:SF3">
    <property type="entry name" value="SMALL INTEGRAL MEMBRANE PROTEIN 22"/>
    <property type="match status" value="1"/>
</dbReference>
<keyword evidence="7" id="KW-1185">Reference proteome</keyword>
<dbReference type="InterPro" id="IPR031671">
    <property type="entry name" value="SMIM5/18/22"/>
</dbReference>
<proteinExistence type="predicted"/>
<dbReference type="AlphaFoldDB" id="A0A7J5Y8H7"/>
<feature type="transmembrane region" description="Helical" evidence="5">
    <location>
        <begin position="207"/>
        <end position="229"/>
    </location>
</feature>
<evidence type="ECO:0000256" key="4">
    <source>
        <dbReference type="ARBA" id="ARBA00023136"/>
    </source>
</evidence>
<evidence type="ECO:0000313" key="7">
    <source>
        <dbReference type="Proteomes" id="UP000518266"/>
    </source>
</evidence>
<comment type="caution">
    <text evidence="6">The sequence shown here is derived from an EMBL/GenBank/DDBJ whole genome shotgun (WGS) entry which is preliminary data.</text>
</comment>
<dbReference type="CDD" id="cd20255">
    <property type="entry name" value="CASIMO1_SMIM22"/>
    <property type="match status" value="1"/>
</dbReference>
<keyword evidence="4 5" id="KW-0472">Membrane</keyword>
<reference evidence="6 7" key="1">
    <citation type="submission" date="2020-03" db="EMBL/GenBank/DDBJ databases">
        <title>Dissostichus mawsoni Genome sequencing and assembly.</title>
        <authorList>
            <person name="Park H."/>
        </authorList>
    </citation>
    <scope>NUCLEOTIDE SEQUENCE [LARGE SCALE GENOMIC DNA]</scope>
    <source>
        <strain evidence="6">DM0001</strain>
        <tissue evidence="6">Muscle</tissue>
    </source>
</reference>
<evidence type="ECO:0000256" key="5">
    <source>
        <dbReference type="SAM" id="Phobius"/>
    </source>
</evidence>
<dbReference type="OrthoDB" id="9538566at2759"/>
<evidence type="ECO:0000256" key="1">
    <source>
        <dbReference type="ARBA" id="ARBA00004167"/>
    </source>
</evidence>
<sequence length="259" mass="28594">MPDQDGEAGQDGAVVPPRGGLQLQRAVQVAAQQVELRGLQEAARLHGAPDALWDLQQELDLRGHDAVAVLVHVPDGQYHTLRALPHLSDGVCGVDQVPVPLPHHLSQLLLLLLDLPRTLRSMRRISAVLYRSNRAAGSLISETRRDRAGSSAIAAQNNSTAPGTPTWKKCTSCFHMEHRELQQDLEDQWGQVVSRLQGKVFQSDWDIASFAVFFIFIGMVLLLVLLVLIRCCCCCCCCCSDDEKPRRHKVGIENMALQP</sequence>
<keyword evidence="2 5" id="KW-0812">Transmembrane</keyword>
<accession>A0A7J5Y8H7</accession>
<organism evidence="6 7">
    <name type="scientific">Dissostichus mawsoni</name>
    <name type="common">Antarctic cod</name>
    <dbReference type="NCBI Taxonomy" id="36200"/>
    <lineage>
        <taxon>Eukaryota</taxon>
        <taxon>Metazoa</taxon>
        <taxon>Chordata</taxon>
        <taxon>Craniata</taxon>
        <taxon>Vertebrata</taxon>
        <taxon>Euteleostomi</taxon>
        <taxon>Actinopterygii</taxon>
        <taxon>Neopterygii</taxon>
        <taxon>Teleostei</taxon>
        <taxon>Neoteleostei</taxon>
        <taxon>Acanthomorphata</taxon>
        <taxon>Eupercaria</taxon>
        <taxon>Perciformes</taxon>
        <taxon>Notothenioidei</taxon>
        <taxon>Nototheniidae</taxon>
        <taxon>Dissostichus</taxon>
    </lineage>
</organism>
<dbReference type="GO" id="GO:0042127">
    <property type="term" value="P:regulation of cell population proliferation"/>
    <property type="evidence" value="ECO:0007669"/>
    <property type="project" value="TreeGrafter"/>
</dbReference>